<evidence type="ECO:0000259" key="5">
    <source>
        <dbReference type="PROSITE" id="PS51192"/>
    </source>
</evidence>
<evidence type="ECO:0000313" key="10">
    <source>
        <dbReference type="Proteomes" id="UP000249902"/>
    </source>
</evidence>
<protein>
    <submittedName>
        <fullName evidence="8">Reverse gyrase</fullName>
    </submittedName>
</protein>
<accession>A0AAX2I8E0</accession>
<dbReference type="InterPro" id="IPR050699">
    <property type="entry name" value="RNA-DNA_Helicase"/>
</dbReference>
<evidence type="ECO:0000313" key="7">
    <source>
        <dbReference type="EMBL" id="ATA85197.1"/>
    </source>
</evidence>
<dbReference type="AlphaFoldDB" id="A0AAX2I8E0"/>
<organism evidence="8 10">
    <name type="scientific">Capnocytophaga sputigena</name>
    <dbReference type="NCBI Taxonomy" id="1019"/>
    <lineage>
        <taxon>Bacteria</taxon>
        <taxon>Pseudomonadati</taxon>
        <taxon>Bacteroidota</taxon>
        <taxon>Flavobacteriia</taxon>
        <taxon>Flavobacteriales</taxon>
        <taxon>Flavobacteriaceae</taxon>
        <taxon>Capnocytophaga</taxon>
    </lineage>
</organism>
<evidence type="ECO:0000256" key="3">
    <source>
        <dbReference type="ARBA" id="ARBA00022806"/>
    </source>
</evidence>
<dbReference type="GO" id="GO:0004386">
    <property type="term" value="F:helicase activity"/>
    <property type="evidence" value="ECO:0007669"/>
    <property type="project" value="UniProtKB-KW"/>
</dbReference>
<proteinExistence type="predicted"/>
<dbReference type="PANTHER" id="PTHR12131">
    <property type="entry name" value="ATP-DEPENDENT RNA AND DNA HELICASE"/>
    <property type="match status" value="1"/>
</dbReference>
<dbReference type="InterPro" id="IPR027417">
    <property type="entry name" value="P-loop_NTPase"/>
</dbReference>
<dbReference type="Proteomes" id="UP000249902">
    <property type="component" value="Unassembled WGS sequence"/>
</dbReference>
<dbReference type="PROSITE" id="PS51194">
    <property type="entry name" value="HELICASE_CTER"/>
    <property type="match status" value="1"/>
</dbReference>
<dbReference type="KEGG" id="cspu:CGC55_12135"/>
<dbReference type="EMBL" id="UAVP01000003">
    <property type="protein sequence ID" value="SQA74707.1"/>
    <property type="molecule type" value="Genomic_DNA"/>
</dbReference>
<evidence type="ECO:0000313" key="8">
    <source>
        <dbReference type="EMBL" id="SQA74707.1"/>
    </source>
</evidence>
<dbReference type="GO" id="GO:0005524">
    <property type="term" value="F:ATP binding"/>
    <property type="evidence" value="ECO:0007669"/>
    <property type="project" value="UniProtKB-KW"/>
</dbReference>
<feature type="domain" description="Helicase C-terminal" evidence="6">
    <location>
        <begin position="281"/>
        <end position="480"/>
    </location>
</feature>
<keyword evidence="1" id="KW-0547">Nucleotide-binding</keyword>
<reference evidence="9" key="2">
    <citation type="submission" date="2017-06" db="EMBL/GenBank/DDBJ databases">
        <title>Capnocytophaga spp. assemblies.</title>
        <authorList>
            <person name="Gulvik C.A."/>
        </authorList>
    </citation>
    <scope>NUCLEOTIDE SEQUENCE [LARGE SCALE GENOMIC DNA]</scope>
    <source>
        <strain evidence="9">KC1668</strain>
    </source>
</reference>
<reference evidence="8 10" key="3">
    <citation type="submission" date="2018-06" db="EMBL/GenBank/DDBJ databases">
        <authorList>
            <consortium name="Pathogen Informatics"/>
            <person name="Doyle S."/>
        </authorList>
    </citation>
    <scope>NUCLEOTIDE SEQUENCE [LARGE SCALE GENOMIC DNA]</scope>
    <source>
        <strain evidence="8 10">NCTC11653</strain>
    </source>
</reference>
<reference evidence="7" key="1">
    <citation type="journal article" date="2017" name="Genome Announc.">
        <title>Twelve Complete Reference Genomes of Clinical Isolates in the Capnocytophaga Genus.</title>
        <authorList>
            <person name="Villarma A."/>
            <person name="Gulvik C.A."/>
            <person name="Rowe L.A."/>
            <person name="Sheth M."/>
            <person name="Juieng P."/>
            <person name="Nicholson A.C."/>
            <person name="Loparev V.N."/>
            <person name="McQuiston J.R."/>
        </authorList>
    </citation>
    <scope>NUCLEOTIDE SEQUENCE</scope>
    <source>
        <strain evidence="7">KC1668</strain>
    </source>
</reference>
<dbReference type="EMBL" id="CP022385">
    <property type="protein sequence ID" value="ATA85197.1"/>
    <property type="molecule type" value="Genomic_DNA"/>
</dbReference>
<dbReference type="Proteomes" id="UP000217301">
    <property type="component" value="Chromosome"/>
</dbReference>
<dbReference type="Gene3D" id="3.40.50.300">
    <property type="entry name" value="P-loop containing nucleotide triphosphate hydrolases"/>
    <property type="match status" value="2"/>
</dbReference>
<dbReference type="SUPFAM" id="SSF52540">
    <property type="entry name" value="P-loop containing nucleoside triphosphate hydrolases"/>
    <property type="match status" value="1"/>
</dbReference>
<evidence type="ECO:0000256" key="2">
    <source>
        <dbReference type="ARBA" id="ARBA00022801"/>
    </source>
</evidence>
<dbReference type="SMART" id="SM00487">
    <property type="entry name" value="DEXDc"/>
    <property type="match status" value="1"/>
</dbReference>
<keyword evidence="2" id="KW-0378">Hydrolase</keyword>
<evidence type="ECO:0000313" key="9">
    <source>
        <dbReference type="Proteomes" id="UP000217301"/>
    </source>
</evidence>
<evidence type="ECO:0000259" key="6">
    <source>
        <dbReference type="PROSITE" id="PS51194"/>
    </source>
</evidence>
<name>A0AAX2I8E0_CAPSP</name>
<keyword evidence="9" id="KW-1185">Reference proteome</keyword>
<feature type="domain" description="Helicase ATP-binding" evidence="5">
    <location>
        <begin position="103"/>
        <end position="242"/>
    </location>
</feature>
<dbReference type="GO" id="GO:0003676">
    <property type="term" value="F:nucleic acid binding"/>
    <property type="evidence" value="ECO:0007669"/>
    <property type="project" value="InterPro"/>
</dbReference>
<gene>
    <name evidence="7" type="ORF">CGC55_12135</name>
    <name evidence="8" type="ORF">NCTC11653_00600</name>
</gene>
<keyword evidence="4" id="KW-0067">ATP-binding</keyword>
<evidence type="ECO:0000256" key="4">
    <source>
        <dbReference type="ARBA" id="ARBA00022840"/>
    </source>
</evidence>
<evidence type="ECO:0000256" key="1">
    <source>
        <dbReference type="ARBA" id="ARBA00022741"/>
    </source>
</evidence>
<keyword evidence="3" id="KW-0347">Helicase</keyword>
<dbReference type="InterPro" id="IPR001650">
    <property type="entry name" value="Helicase_C-like"/>
</dbReference>
<sequence>MLNTIEINSMNEYVFKTCSQINNLLNESREKEAREELIKLLDFHERKGMKYNEIVNHLIREVGLYPYIKTDTANWEDRFVCEAFKVDTGGESRVLHREQSFLLKKLLENKDIAVSAPTSFGKSFVIDAFIALKNPNNVVIIVPTIALTDETRRRIYKKFADKYKIITTPEIELGERNIFIFPQERAINYEAKIKNIDILIIDEFYKADIEYDKERAPILLKAILGLQKKAKQKYFLAPNISDIEDNPITKEMLFLPLDFSTVYSDIYKCYDEVDKINDSFKTSKILEILKEEKTKTLIYAGTYSNIDFISNVLKDNIQEVQNLILSQFSEWLKINYAPYYILADLVKKTVGIHNGKMHRSLSQIQIKLFEELEGLYNIISTSSIIEGVNTSAEKIIIWSNKNGRVKLNNFTYKNIIGRGGRMFRHFIGKIYLLESPPQNTPSQLKLEFSDDLINSLDIENLKENLTKEQEKKVIAFRNEMDGILGEGAYSQMVKSNQIQSLAPNRLKNIAILMKENPDEWKGLSYLNSNNPNDWEKSLYLILKQIGNIGATYKDMVAFIKVISQNWTMTIPRMLSLLQGNGVTVEKFFEMERNMAFKISSVLNDVNLLYNHIFDEKIDISSFIAKTSYAFLPRIVYELEEYGLPRMISRKIQNSGILNLEDIEIPIHSIIAQFNEIGLENIKLKIPTLHPFELYILGYFYDGIRINNLN</sequence>
<dbReference type="Pfam" id="PF00270">
    <property type="entry name" value="DEAD"/>
    <property type="match status" value="1"/>
</dbReference>
<dbReference type="PANTHER" id="PTHR12131:SF1">
    <property type="entry name" value="ATP-DEPENDENT RNA HELICASE SUPV3L1, MITOCHONDRIAL-RELATED"/>
    <property type="match status" value="1"/>
</dbReference>
<dbReference type="PROSITE" id="PS51192">
    <property type="entry name" value="HELICASE_ATP_BIND_1"/>
    <property type="match status" value="1"/>
</dbReference>
<dbReference type="GO" id="GO:0016787">
    <property type="term" value="F:hydrolase activity"/>
    <property type="evidence" value="ECO:0007669"/>
    <property type="project" value="UniProtKB-KW"/>
</dbReference>
<dbReference type="InterPro" id="IPR011545">
    <property type="entry name" value="DEAD/DEAH_box_helicase_dom"/>
</dbReference>
<dbReference type="InterPro" id="IPR014001">
    <property type="entry name" value="Helicase_ATP-bd"/>
</dbReference>